<evidence type="ECO:0000313" key="1">
    <source>
        <dbReference type="EMBL" id="KAJ9080866.1"/>
    </source>
</evidence>
<keyword evidence="2" id="KW-1185">Reference proteome</keyword>
<dbReference type="Proteomes" id="UP001165960">
    <property type="component" value="Unassembled WGS sequence"/>
</dbReference>
<protein>
    <submittedName>
        <fullName evidence="1">Ribosylnicotinamide kinase</fullName>
        <ecNumber evidence="1">2.7.1.-</ecNumber>
    </submittedName>
</protein>
<name>A0ACC2U2E4_9FUNG</name>
<reference evidence="1" key="1">
    <citation type="submission" date="2022-04" db="EMBL/GenBank/DDBJ databases">
        <title>Genome of the entomopathogenic fungus Entomophthora muscae.</title>
        <authorList>
            <person name="Elya C."/>
            <person name="Lovett B.R."/>
            <person name="Lee E."/>
            <person name="Macias A.M."/>
            <person name="Hajek A.E."/>
            <person name="De Bivort B.L."/>
            <person name="Kasson M.T."/>
            <person name="De Fine Licht H.H."/>
            <person name="Stajich J.E."/>
        </authorList>
    </citation>
    <scope>NUCLEOTIDE SEQUENCE</scope>
    <source>
        <strain evidence="1">Berkeley</strain>
    </source>
</reference>
<proteinExistence type="predicted"/>
<comment type="caution">
    <text evidence="1">The sequence shown here is derived from an EMBL/GenBank/DDBJ whole genome shotgun (WGS) entry which is preliminary data.</text>
</comment>
<keyword evidence="1" id="KW-0418">Kinase</keyword>
<dbReference type="EMBL" id="QTSX02001516">
    <property type="protein sequence ID" value="KAJ9080866.1"/>
    <property type="molecule type" value="Genomic_DNA"/>
</dbReference>
<sequence length="197" mass="21994">MMPEAPFKPSTENTLKTKVIGISGCSCSGKTTLASVIQLLLPKCAVIHQDEFYKLDSHIPKDPGTGYDNWDTPKAIDMDKFYDAIVAATSSEVIVKNKAPKDDTIKDAASWVLDNINSGSAKKVFDPSTRYIIVEGFLFFHDPKFLSLLDGAILAWADYPTLLERREARPGYETKEGNFGYFRRENLCNIQHPLNSI</sequence>
<evidence type="ECO:0000313" key="2">
    <source>
        <dbReference type="Proteomes" id="UP001165960"/>
    </source>
</evidence>
<gene>
    <name evidence="1" type="primary">NRK1_2</name>
    <name evidence="1" type="ORF">DSO57_1020464</name>
</gene>
<keyword evidence="1" id="KW-0808">Transferase</keyword>
<dbReference type="EC" id="2.7.1.-" evidence="1"/>
<organism evidence="1 2">
    <name type="scientific">Entomophthora muscae</name>
    <dbReference type="NCBI Taxonomy" id="34485"/>
    <lineage>
        <taxon>Eukaryota</taxon>
        <taxon>Fungi</taxon>
        <taxon>Fungi incertae sedis</taxon>
        <taxon>Zoopagomycota</taxon>
        <taxon>Entomophthoromycotina</taxon>
        <taxon>Entomophthoromycetes</taxon>
        <taxon>Entomophthorales</taxon>
        <taxon>Entomophthoraceae</taxon>
        <taxon>Entomophthora</taxon>
    </lineage>
</organism>
<accession>A0ACC2U2E4</accession>